<proteinExistence type="inferred from homology"/>
<evidence type="ECO:0000256" key="6">
    <source>
        <dbReference type="ARBA" id="ARBA00022989"/>
    </source>
</evidence>
<dbReference type="STRING" id="75913.A0A0K0FJH3"/>
<feature type="site" description="Interaction with the cone snail toxin Con-ikot-ikot" evidence="14">
    <location>
        <position position="661"/>
    </location>
</feature>
<dbReference type="PRINTS" id="PR00177">
    <property type="entry name" value="NMDARECEPTOR"/>
</dbReference>
<sequence>MTVDSTFLQKTMNISYLYMKKNIPNDNITYEVVKIKNESSHEDLCKHIQPDTVFLISGVKSNISRNIINQVTNVTQIPLIQIESDINLLKKGKKSCSNGGCEMGNYTKSYIISVLPAVYVFYSSLDILLPLLPFQNDVAIIYDFTINILDPNLLSLSQYISIINVSTIEAKTTNKEVIKQLFILSQLYKTLLFMCQTSTIEMYAFNAEEYFTKNTFTWLAFTTDLLPFKCFDCLSVEIFWIRIHHKISPKNFYNVRDFINTNQLERNFSQLLESYNYVKVSTFFELFETAYKFVNVKYYEKIISNTSSCYTARYWEKHPIKSSEFDLENYKLSDYGEYTELENKSALIYQDVGVRIYKISRKRDIQEGNINKYLGNWTYNDGVTTFYGNFSLDVYLLKHYRIATIIQPPFTQDAKIHLNDSNNNLEGYCIDLLNNIQGDLNFNYTLYLVEDNLFGSPDENGIWNGVVGDIVSGNADFSIAALAVMAEREVEIDYTIPYYDLVGTTILMKKTIVDNSLFKFLQVLEIPVWGAILGAYFLTSILMWIFDKLSPFSYTNLSKKEQNSELENKRKFTIKESLWFCLTSLTPQGGGETPLNISGRFLSATWWVFGFIIIATYTANLAAFLTVSRLEQPISSLDDLAGQYKIEYAPIKGSASETYFKRMAGIEEKFYNIWKDMSLNESLNSVDKSKLAIWDYPVSEKFSNLWRIMQQSKLPNSIDEAISRVMTSENGFAFIGDAMDIQYAVLTNCDLQIIGNEFSRKPYALGVQTAHPMKDKLSTSILRLLHQRKLESLKRKWWDENPSKAKCPTSSDSNYGIKIDNIGGVFIVILGGIIIAIITLVIEYIYHHRMVKNKVKLSMSNNTTDTTIHLSNIFSTSIDNTAFEDIEISEIPSSPRTTILHHRAVLNFNNKI</sequence>
<dbReference type="Pfam" id="PF10613">
    <property type="entry name" value="Lig_chan-Glu_bd"/>
    <property type="match status" value="1"/>
</dbReference>
<feature type="domain" description="Ionotropic glutamate receptor L-glutamate and glycine-binding" evidence="18">
    <location>
        <begin position="414"/>
        <end position="472"/>
    </location>
</feature>
<evidence type="ECO:0000259" key="18">
    <source>
        <dbReference type="SMART" id="SM00918"/>
    </source>
</evidence>
<dbReference type="FunFam" id="3.40.190.10:FF:000024">
    <property type="entry name" value="Glutamate receptor, ionotropic, delta 1"/>
    <property type="match status" value="1"/>
</dbReference>
<dbReference type="WBParaSite" id="SVE_0904700.1">
    <property type="protein sequence ID" value="SVE_0904700.1"/>
    <property type="gene ID" value="SVE_0904700"/>
</dbReference>
<evidence type="ECO:0000313" key="19">
    <source>
        <dbReference type="Proteomes" id="UP000035680"/>
    </source>
</evidence>
<feature type="binding site" evidence="13">
    <location>
        <position position="656"/>
    </location>
    <ligand>
        <name>L-glutamate</name>
        <dbReference type="ChEBI" id="CHEBI:29985"/>
    </ligand>
</feature>
<comment type="similarity">
    <text evidence="2">Belongs to the glutamate-gated ion channel (TC 1.A.10.1) family.</text>
</comment>
<evidence type="ECO:0000256" key="12">
    <source>
        <dbReference type="ARBA" id="ARBA00023303"/>
    </source>
</evidence>
<dbReference type="GO" id="GO:0005886">
    <property type="term" value="C:plasma membrane"/>
    <property type="evidence" value="ECO:0007669"/>
    <property type="project" value="UniProtKB-SubCell"/>
</dbReference>
<feature type="disulfide bond" evidence="15">
    <location>
        <begin position="45"/>
        <end position="309"/>
    </location>
</feature>
<reference evidence="19" key="1">
    <citation type="submission" date="2014-07" db="EMBL/GenBank/DDBJ databases">
        <authorList>
            <person name="Martin A.A"/>
            <person name="De Silva N."/>
        </authorList>
    </citation>
    <scope>NUCLEOTIDE SEQUENCE</scope>
</reference>
<evidence type="ECO:0000256" key="2">
    <source>
        <dbReference type="ARBA" id="ARBA00008685"/>
    </source>
</evidence>
<evidence type="ECO:0000256" key="5">
    <source>
        <dbReference type="ARBA" id="ARBA00022692"/>
    </source>
</evidence>
<feature type="binding site" evidence="13">
    <location>
        <position position="488"/>
    </location>
    <ligand>
        <name>L-glutamate</name>
        <dbReference type="ChEBI" id="CHEBI:29985"/>
    </ligand>
</feature>
<keyword evidence="3" id="KW-0813">Transport</keyword>
<keyword evidence="11" id="KW-1071">Ligand-gated ion channel</keyword>
<dbReference type="InterPro" id="IPR015683">
    <property type="entry name" value="Ionotropic_Glu_rcpt"/>
</dbReference>
<dbReference type="AlphaFoldDB" id="A0A0K0FJH3"/>
<keyword evidence="9" id="KW-0675">Receptor</keyword>
<evidence type="ECO:0000256" key="3">
    <source>
        <dbReference type="ARBA" id="ARBA00022448"/>
    </source>
</evidence>
<dbReference type="SMART" id="SM00079">
    <property type="entry name" value="PBPe"/>
    <property type="match status" value="1"/>
</dbReference>
<feature type="domain" description="Ionotropic glutamate receptor C-terminal" evidence="17">
    <location>
        <begin position="399"/>
        <end position="800"/>
    </location>
</feature>
<feature type="transmembrane region" description="Helical" evidence="16">
    <location>
        <begin position="526"/>
        <end position="546"/>
    </location>
</feature>
<dbReference type="InterPro" id="IPR001320">
    <property type="entry name" value="Iontro_rcpt_C"/>
</dbReference>
<evidence type="ECO:0000256" key="15">
    <source>
        <dbReference type="PIRSR" id="PIRSR601508-3"/>
    </source>
</evidence>
<reference evidence="20" key="2">
    <citation type="submission" date="2015-08" db="UniProtKB">
        <authorList>
            <consortium name="WormBaseParasite"/>
        </authorList>
    </citation>
    <scope>IDENTIFICATION</scope>
</reference>
<keyword evidence="7" id="KW-0406">Ion transport</keyword>
<keyword evidence="10" id="KW-0325">Glycoprotein</keyword>
<feature type="site" description="Crucial to convey clamshell closure to channel opening" evidence="14">
    <location>
        <position position="634"/>
    </location>
</feature>
<organism evidence="19 20">
    <name type="scientific">Strongyloides venezuelensis</name>
    <name type="common">Threadworm</name>
    <dbReference type="NCBI Taxonomy" id="75913"/>
    <lineage>
        <taxon>Eukaryota</taxon>
        <taxon>Metazoa</taxon>
        <taxon>Ecdysozoa</taxon>
        <taxon>Nematoda</taxon>
        <taxon>Chromadorea</taxon>
        <taxon>Rhabditida</taxon>
        <taxon>Tylenchina</taxon>
        <taxon>Panagrolaimomorpha</taxon>
        <taxon>Strongyloidoidea</taxon>
        <taxon>Strongyloididae</taxon>
        <taxon>Strongyloides</taxon>
    </lineage>
</organism>
<evidence type="ECO:0000256" key="11">
    <source>
        <dbReference type="ARBA" id="ARBA00023286"/>
    </source>
</evidence>
<evidence type="ECO:0000256" key="9">
    <source>
        <dbReference type="ARBA" id="ARBA00023170"/>
    </source>
</evidence>
<dbReference type="GO" id="GO:0015276">
    <property type="term" value="F:ligand-gated monoatomic ion channel activity"/>
    <property type="evidence" value="ECO:0007669"/>
    <property type="project" value="InterPro"/>
</dbReference>
<dbReference type="InterPro" id="IPR019594">
    <property type="entry name" value="Glu/Gly-bd"/>
</dbReference>
<dbReference type="SUPFAM" id="SSF53850">
    <property type="entry name" value="Periplasmic binding protein-like II"/>
    <property type="match status" value="1"/>
</dbReference>
<evidence type="ECO:0000256" key="4">
    <source>
        <dbReference type="ARBA" id="ARBA00022475"/>
    </source>
</evidence>
<dbReference type="PANTHER" id="PTHR18966">
    <property type="entry name" value="IONOTROPIC GLUTAMATE RECEPTOR"/>
    <property type="match status" value="1"/>
</dbReference>
<dbReference type="InterPro" id="IPR001508">
    <property type="entry name" value="Iono_Glu_rcpt_met"/>
</dbReference>
<keyword evidence="8 16" id="KW-0472">Membrane</keyword>
<evidence type="ECO:0000313" key="20">
    <source>
        <dbReference type="WBParaSite" id="SVE_0904700.1"/>
    </source>
</evidence>
<evidence type="ECO:0000256" key="13">
    <source>
        <dbReference type="PIRSR" id="PIRSR601508-1"/>
    </source>
</evidence>
<comment type="subcellular location">
    <subcellularLocation>
        <location evidence="1">Cell membrane</location>
        <topology evidence="1">Multi-pass membrane protein</topology>
    </subcellularLocation>
</comment>
<dbReference type="Gene3D" id="3.40.190.10">
    <property type="entry name" value="Periplasmic binding protein-like II"/>
    <property type="match status" value="2"/>
</dbReference>
<keyword evidence="15" id="KW-1015">Disulfide bond</keyword>
<evidence type="ECO:0000256" key="16">
    <source>
        <dbReference type="SAM" id="Phobius"/>
    </source>
</evidence>
<dbReference type="GO" id="GO:0038023">
    <property type="term" value="F:signaling receptor activity"/>
    <property type="evidence" value="ECO:0007669"/>
    <property type="project" value="InterPro"/>
</dbReference>
<dbReference type="Proteomes" id="UP000035680">
    <property type="component" value="Unassembled WGS sequence"/>
</dbReference>
<evidence type="ECO:0000256" key="1">
    <source>
        <dbReference type="ARBA" id="ARBA00004651"/>
    </source>
</evidence>
<name>A0A0K0FJH3_STRVS</name>
<accession>A0A0K0FJH3</accession>
<keyword evidence="4" id="KW-1003">Cell membrane</keyword>
<protein>
    <submittedName>
        <fullName evidence="20">Ionotropic glutamate receptor GLR-7 (projected from Caenorhabditis elegans ortholog glr-7)</fullName>
    </submittedName>
</protein>
<keyword evidence="5 16" id="KW-0812">Transmembrane</keyword>
<evidence type="ECO:0000256" key="8">
    <source>
        <dbReference type="ARBA" id="ARBA00023136"/>
    </source>
</evidence>
<dbReference type="Gene3D" id="1.10.287.70">
    <property type="match status" value="1"/>
</dbReference>
<evidence type="ECO:0000256" key="10">
    <source>
        <dbReference type="ARBA" id="ARBA00023180"/>
    </source>
</evidence>
<feature type="binding site" evidence="13">
    <location>
        <position position="737"/>
    </location>
    <ligand>
        <name>L-glutamate</name>
        <dbReference type="ChEBI" id="CHEBI:29985"/>
    </ligand>
</feature>
<evidence type="ECO:0000256" key="7">
    <source>
        <dbReference type="ARBA" id="ARBA00023065"/>
    </source>
</evidence>
<keyword evidence="12" id="KW-0407">Ion channel</keyword>
<dbReference type="CDD" id="cd13717">
    <property type="entry name" value="PBP2_iGluR_putative"/>
    <property type="match status" value="1"/>
</dbReference>
<keyword evidence="6 16" id="KW-1133">Transmembrane helix</keyword>
<dbReference type="Pfam" id="PF00060">
    <property type="entry name" value="Lig_chan"/>
    <property type="match status" value="1"/>
</dbReference>
<evidence type="ECO:0000259" key="17">
    <source>
        <dbReference type="SMART" id="SM00079"/>
    </source>
</evidence>
<feature type="transmembrane region" description="Helical" evidence="16">
    <location>
        <begin position="822"/>
        <end position="846"/>
    </location>
</feature>
<dbReference type="SMART" id="SM00918">
    <property type="entry name" value="Lig_chan-Glu_bd"/>
    <property type="match status" value="1"/>
</dbReference>
<dbReference type="FunFam" id="1.10.287.70:FF:000143">
    <property type="entry name" value="Probable glutamate receptor"/>
    <property type="match status" value="1"/>
</dbReference>
<feature type="transmembrane region" description="Helical" evidence="16">
    <location>
        <begin position="606"/>
        <end position="627"/>
    </location>
</feature>
<keyword evidence="19" id="KW-1185">Reference proteome</keyword>
<feature type="disulfide bond" evidence="15">
    <location>
        <begin position="749"/>
        <end position="807"/>
    </location>
</feature>
<evidence type="ECO:0000256" key="14">
    <source>
        <dbReference type="PIRSR" id="PIRSR601508-2"/>
    </source>
</evidence>
<dbReference type="SUPFAM" id="SSF81324">
    <property type="entry name" value="Voltage-gated potassium channels"/>
    <property type="match status" value="1"/>
</dbReference>